<organism evidence="2 3">
    <name type="scientific">Jimgerdemannia flammicorona</name>
    <dbReference type="NCBI Taxonomy" id="994334"/>
    <lineage>
        <taxon>Eukaryota</taxon>
        <taxon>Fungi</taxon>
        <taxon>Fungi incertae sedis</taxon>
        <taxon>Mucoromycota</taxon>
        <taxon>Mucoromycotina</taxon>
        <taxon>Endogonomycetes</taxon>
        <taxon>Endogonales</taxon>
        <taxon>Endogonaceae</taxon>
        <taxon>Jimgerdemannia</taxon>
    </lineage>
</organism>
<protein>
    <submittedName>
        <fullName evidence="2">Uncharacterized protein</fullName>
    </submittedName>
</protein>
<accession>A0A433QHC9</accession>
<comment type="caution">
    <text evidence="2">The sequence shown here is derived from an EMBL/GenBank/DDBJ whole genome shotgun (WGS) entry which is preliminary data.</text>
</comment>
<feature type="region of interest" description="Disordered" evidence="1">
    <location>
        <begin position="1"/>
        <end position="38"/>
    </location>
</feature>
<dbReference type="EMBL" id="RBNJ01005534">
    <property type="protein sequence ID" value="RUS29169.1"/>
    <property type="molecule type" value="Genomic_DNA"/>
</dbReference>
<keyword evidence="3" id="KW-1185">Reference proteome</keyword>
<gene>
    <name evidence="2" type="ORF">BC938DRAFT_480970</name>
</gene>
<sequence length="129" mass="14528">MVLPSWSNEPADDQGTMDDDSRHSSLDRLSNSRPCSNQSAAYPSYCHIIGYPPYLASCIRTRTWADAPAPKRPPDHHPSHHPVPRADLVQRNHQAHIRELRLVHLSSNVAFSPGALEKLLERLAELSRH</sequence>
<proteinExistence type="predicted"/>
<dbReference type="Proteomes" id="UP000274822">
    <property type="component" value="Unassembled WGS sequence"/>
</dbReference>
<feature type="region of interest" description="Disordered" evidence="1">
    <location>
        <begin position="66"/>
        <end position="87"/>
    </location>
</feature>
<name>A0A433QHC9_9FUNG</name>
<evidence type="ECO:0000313" key="3">
    <source>
        <dbReference type="Proteomes" id="UP000274822"/>
    </source>
</evidence>
<dbReference type="AlphaFoldDB" id="A0A433QHC9"/>
<reference evidence="2 3" key="1">
    <citation type="journal article" date="2018" name="New Phytol.">
        <title>Phylogenomics of Endogonaceae and evolution of mycorrhizas within Mucoromycota.</title>
        <authorList>
            <person name="Chang Y."/>
            <person name="Desiro A."/>
            <person name="Na H."/>
            <person name="Sandor L."/>
            <person name="Lipzen A."/>
            <person name="Clum A."/>
            <person name="Barry K."/>
            <person name="Grigoriev I.V."/>
            <person name="Martin F.M."/>
            <person name="Stajich J.E."/>
            <person name="Smith M.E."/>
            <person name="Bonito G."/>
            <person name="Spatafora J.W."/>
        </authorList>
    </citation>
    <scope>NUCLEOTIDE SEQUENCE [LARGE SCALE GENOMIC DNA]</scope>
    <source>
        <strain evidence="2 3">AD002</strain>
    </source>
</reference>
<evidence type="ECO:0000256" key="1">
    <source>
        <dbReference type="SAM" id="MobiDB-lite"/>
    </source>
</evidence>
<evidence type="ECO:0000313" key="2">
    <source>
        <dbReference type="EMBL" id="RUS29169.1"/>
    </source>
</evidence>